<protein>
    <submittedName>
        <fullName evidence="1">Uncharacterized protein</fullName>
    </submittedName>
</protein>
<dbReference type="InParanoid" id="C1ED99"/>
<sequence>MFDEANIAAAISACASEGWTDAARNDAVADEFSTALEEICATYNFGRCDDSEATDALVSLASLALSRDASAVASAVDHFDMSDATKKLLDVIGVEIFTPLMECADAVDDRIAEACACALVDACAEACGPRDMFVMALGALQSRVERAAKDLDGDDDDHDYAGHHEPSVRHRGWRLTGAICAGLATWLRRAKNPASLAPDAIPIVASLAALCGRCARFVAEAEGGAERAGCEPASRHHGPEAAYRGVGEFFKVACDAMHGERAAGHALADGMRALALDPRRLFRPTPRGRLCTHPDHEWVLQRLGTLDHLLSFTDFATNDETSDETSQWLARDEATRQSLASSTTSHVAAALIAWRWLVEAEEQTPWPSIVNEGSPLGDGCSCLTLAKIAPLADALVGSERSPTHFVSGLELASLAFRRAPQGMEDGCVAGRELMRKLQVVMARTADAGARELARKAFVRALALHRPRRRLDVLRQCLEAPAPSGAVAAMLVTLVKREMENAWPERPGEEQADEPARPFLPAAVKAVESQIAIALDPGSRPSRGVGSTPAWLRDASAVADVVGAALNALRFVLMREGGLGPEWKGSAPAGAWRRRRELLDAAVKPAAEWARERLAECDEKDGGWEALMGYHHVLEVSERIVEFCEERDEREAP</sequence>
<reference evidence="1 2" key="1">
    <citation type="journal article" date="2009" name="Science">
        <title>Green evolution and dynamic adaptations revealed by genomes of the marine picoeukaryotes Micromonas.</title>
        <authorList>
            <person name="Worden A.Z."/>
            <person name="Lee J.H."/>
            <person name="Mock T."/>
            <person name="Rouze P."/>
            <person name="Simmons M.P."/>
            <person name="Aerts A.L."/>
            <person name="Allen A.E."/>
            <person name="Cuvelier M.L."/>
            <person name="Derelle E."/>
            <person name="Everett M.V."/>
            <person name="Foulon E."/>
            <person name="Grimwood J."/>
            <person name="Gundlach H."/>
            <person name="Henrissat B."/>
            <person name="Napoli C."/>
            <person name="McDonald S.M."/>
            <person name="Parker M.S."/>
            <person name="Rombauts S."/>
            <person name="Salamov A."/>
            <person name="Von Dassow P."/>
            <person name="Badger J.H."/>
            <person name="Coutinho P.M."/>
            <person name="Demir E."/>
            <person name="Dubchak I."/>
            <person name="Gentemann C."/>
            <person name="Eikrem W."/>
            <person name="Gready J.E."/>
            <person name="John U."/>
            <person name="Lanier W."/>
            <person name="Lindquist E.A."/>
            <person name="Lucas S."/>
            <person name="Mayer K.F."/>
            <person name="Moreau H."/>
            <person name="Not F."/>
            <person name="Otillar R."/>
            <person name="Panaud O."/>
            <person name="Pangilinan J."/>
            <person name="Paulsen I."/>
            <person name="Piegu B."/>
            <person name="Poliakov A."/>
            <person name="Robbens S."/>
            <person name="Schmutz J."/>
            <person name="Toulza E."/>
            <person name="Wyss T."/>
            <person name="Zelensky A."/>
            <person name="Zhou K."/>
            <person name="Armbrust E.V."/>
            <person name="Bhattacharya D."/>
            <person name="Goodenough U.W."/>
            <person name="Van de Peer Y."/>
            <person name="Grigoriev I.V."/>
        </authorList>
    </citation>
    <scope>NUCLEOTIDE SEQUENCE [LARGE SCALE GENOMIC DNA]</scope>
    <source>
        <strain evidence="2">RCC299 / NOUM17</strain>
    </source>
</reference>
<dbReference type="KEGG" id="mis:MICPUN_61055"/>
<evidence type="ECO:0000313" key="2">
    <source>
        <dbReference type="Proteomes" id="UP000002009"/>
    </source>
</evidence>
<dbReference type="GO" id="GO:0055105">
    <property type="term" value="F:ubiquitin-protein transferase inhibitor activity"/>
    <property type="evidence" value="ECO:0007669"/>
    <property type="project" value="TreeGrafter"/>
</dbReference>
<keyword evidence="2" id="KW-1185">Reference proteome</keyword>
<dbReference type="GO" id="GO:0005737">
    <property type="term" value="C:cytoplasm"/>
    <property type="evidence" value="ECO:0007669"/>
    <property type="project" value="TreeGrafter"/>
</dbReference>
<dbReference type="PANTHER" id="PTHR15430:SF1">
    <property type="entry name" value="GLOMULIN"/>
    <property type="match status" value="1"/>
</dbReference>
<dbReference type="PANTHER" id="PTHR15430">
    <property type="entry name" value="GLOMULIN"/>
    <property type="match status" value="1"/>
</dbReference>
<dbReference type="EMBL" id="CP001329">
    <property type="protein sequence ID" value="ACO65715.1"/>
    <property type="molecule type" value="Genomic_DNA"/>
</dbReference>
<accession>C1ED99</accession>
<proteinExistence type="predicted"/>
<dbReference type="Proteomes" id="UP000002009">
    <property type="component" value="Chromosome 9"/>
</dbReference>
<dbReference type="InterPro" id="IPR019516">
    <property type="entry name" value="Glomulin/ALF4"/>
</dbReference>
<dbReference type="GeneID" id="8246321"/>
<organism evidence="1 2">
    <name type="scientific">Micromonas commoda (strain RCC299 / NOUM17 / CCMP2709)</name>
    <name type="common">Picoplanktonic green alga</name>
    <dbReference type="NCBI Taxonomy" id="296587"/>
    <lineage>
        <taxon>Eukaryota</taxon>
        <taxon>Viridiplantae</taxon>
        <taxon>Chlorophyta</taxon>
        <taxon>Mamiellophyceae</taxon>
        <taxon>Mamiellales</taxon>
        <taxon>Mamiellaceae</taxon>
        <taxon>Micromonas</taxon>
    </lineage>
</organism>
<name>C1ED99_MICCC</name>
<dbReference type="AlphaFoldDB" id="C1ED99"/>
<dbReference type="RefSeq" id="XP_002504457.1">
    <property type="nucleotide sequence ID" value="XM_002504411.1"/>
</dbReference>
<gene>
    <name evidence="1" type="ORF">MICPUN_61055</name>
</gene>
<evidence type="ECO:0000313" key="1">
    <source>
        <dbReference type="EMBL" id="ACO65715.1"/>
    </source>
</evidence>
<dbReference type="OMA" id="REMENAW"/>